<dbReference type="Pfam" id="PF08713">
    <property type="entry name" value="DNA_alkylation"/>
    <property type="match status" value="1"/>
</dbReference>
<name>A0ABV9ZG04_9PSEU</name>
<gene>
    <name evidence="1" type="ORF">ACFPK1_15000</name>
</gene>
<dbReference type="EMBL" id="JBHSKG010000007">
    <property type="protein sequence ID" value="MFC5139546.1"/>
    <property type="molecule type" value="Genomic_DNA"/>
</dbReference>
<dbReference type="InterPro" id="IPR016024">
    <property type="entry name" value="ARM-type_fold"/>
</dbReference>
<dbReference type="RefSeq" id="WP_378021731.1">
    <property type="nucleotide sequence ID" value="NZ_JBHSKG010000007.1"/>
</dbReference>
<dbReference type="InterPro" id="IPR014825">
    <property type="entry name" value="DNA_alkylation"/>
</dbReference>
<proteinExistence type="predicted"/>
<evidence type="ECO:0000313" key="1">
    <source>
        <dbReference type="EMBL" id="MFC5139546.1"/>
    </source>
</evidence>
<sequence length="225" mass="24143">MRPDPAARFVAALHAAHDPAEVATVRRRVAADDEVIGMRMRDLFAAAKAATGMPLADVDGLLDSPVYEVRMGALCIMDFRAKDRRVTPDERAELYRLYLDRHDRITTWDMVDRAAPSVVGGRLLGRDPAPLARLAAAPEPLRRRTAITAPLWFVRHGGLADVEHVFPLAAALAGDPDPSVSAAVGIALEHAGARHPQAAAAFLDAHGATLPRPVLRAAMSKLPAP</sequence>
<comment type="caution">
    <text evidence="1">The sequence shown here is derived from an EMBL/GenBank/DDBJ whole genome shotgun (WGS) entry which is preliminary data.</text>
</comment>
<dbReference type="Gene3D" id="1.25.10.90">
    <property type="match status" value="1"/>
</dbReference>
<protein>
    <submittedName>
        <fullName evidence="1">DNA alkylation repair protein</fullName>
    </submittedName>
</protein>
<dbReference type="Proteomes" id="UP001596175">
    <property type="component" value="Unassembled WGS sequence"/>
</dbReference>
<organism evidence="1 2">
    <name type="scientific">Actinomycetospora rhizophila</name>
    <dbReference type="NCBI Taxonomy" id="1416876"/>
    <lineage>
        <taxon>Bacteria</taxon>
        <taxon>Bacillati</taxon>
        <taxon>Actinomycetota</taxon>
        <taxon>Actinomycetes</taxon>
        <taxon>Pseudonocardiales</taxon>
        <taxon>Pseudonocardiaceae</taxon>
        <taxon>Actinomycetospora</taxon>
    </lineage>
</organism>
<dbReference type="SUPFAM" id="SSF48371">
    <property type="entry name" value="ARM repeat"/>
    <property type="match status" value="1"/>
</dbReference>
<accession>A0ABV9ZG04</accession>
<keyword evidence="2" id="KW-1185">Reference proteome</keyword>
<reference evidence="2" key="1">
    <citation type="journal article" date="2019" name="Int. J. Syst. Evol. Microbiol.">
        <title>The Global Catalogue of Microorganisms (GCM) 10K type strain sequencing project: providing services to taxonomists for standard genome sequencing and annotation.</title>
        <authorList>
            <consortium name="The Broad Institute Genomics Platform"/>
            <consortium name="The Broad Institute Genome Sequencing Center for Infectious Disease"/>
            <person name="Wu L."/>
            <person name="Ma J."/>
        </authorList>
    </citation>
    <scope>NUCLEOTIDE SEQUENCE [LARGE SCALE GENOMIC DNA]</scope>
    <source>
        <strain evidence="2">XZYJ18</strain>
    </source>
</reference>
<evidence type="ECO:0000313" key="2">
    <source>
        <dbReference type="Proteomes" id="UP001596175"/>
    </source>
</evidence>